<evidence type="ECO:0000259" key="1">
    <source>
        <dbReference type="PROSITE" id="PS50943"/>
    </source>
</evidence>
<evidence type="ECO:0000313" key="3">
    <source>
        <dbReference type="Proteomes" id="UP000199060"/>
    </source>
</evidence>
<dbReference type="Gene3D" id="1.10.260.40">
    <property type="entry name" value="lambda repressor-like DNA-binding domains"/>
    <property type="match status" value="1"/>
</dbReference>
<dbReference type="OrthoDB" id="680346at2"/>
<dbReference type="SUPFAM" id="SSF47413">
    <property type="entry name" value="lambda repressor-like DNA-binding domains"/>
    <property type="match status" value="1"/>
</dbReference>
<dbReference type="PROSITE" id="PS50943">
    <property type="entry name" value="HTH_CROC1"/>
    <property type="match status" value="1"/>
</dbReference>
<gene>
    <name evidence="2" type="ORF">SAMN04488104_102723</name>
</gene>
<dbReference type="STRING" id="686796.SAMN04488104_102723"/>
<dbReference type="AlphaFoldDB" id="A0A1G6UA27"/>
<accession>A0A1G6UA27</accession>
<feature type="domain" description="HTH cro/C1-type" evidence="1">
    <location>
        <begin position="45"/>
        <end position="75"/>
    </location>
</feature>
<dbReference type="EMBL" id="FNAC01000027">
    <property type="protein sequence ID" value="SDD38074.1"/>
    <property type="molecule type" value="Genomic_DNA"/>
</dbReference>
<proteinExistence type="predicted"/>
<protein>
    <recommendedName>
        <fullName evidence="1">HTH cro/C1-type domain-containing protein</fullName>
    </recommendedName>
</protein>
<name>A0A1G6UA27_9BACT</name>
<dbReference type="Proteomes" id="UP000199060">
    <property type="component" value="Unassembled WGS sequence"/>
</dbReference>
<evidence type="ECO:0000313" key="2">
    <source>
        <dbReference type="EMBL" id="SDD38074.1"/>
    </source>
</evidence>
<dbReference type="GO" id="GO:0003677">
    <property type="term" value="F:DNA binding"/>
    <property type="evidence" value="ECO:0007669"/>
    <property type="project" value="InterPro"/>
</dbReference>
<dbReference type="InterPro" id="IPR001387">
    <property type="entry name" value="Cro/C1-type_HTH"/>
</dbReference>
<sequence>MGRKPNYKNEEFIKKVSARILEIAKEKDIVQDKIAELFHADDNRQIGRVLRGETNYGISELERFAKVLKVHPRELLDFEWE</sequence>
<dbReference type="RefSeq" id="WP_087940147.1">
    <property type="nucleotide sequence ID" value="NZ_FNAC01000027.1"/>
</dbReference>
<keyword evidence="3" id="KW-1185">Reference proteome</keyword>
<dbReference type="InterPro" id="IPR010982">
    <property type="entry name" value="Lambda_DNA-bd_dom_sf"/>
</dbReference>
<reference evidence="3" key="1">
    <citation type="submission" date="2016-10" db="EMBL/GenBank/DDBJ databases">
        <authorList>
            <person name="Varghese N."/>
            <person name="Submissions S."/>
        </authorList>
    </citation>
    <scope>NUCLEOTIDE SEQUENCE [LARGE SCALE GENOMIC DNA]</scope>
    <source>
        <strain evidence="3">DSM 23095</strain>
    </source>
</reference>
<organism evidence="2 3">
    <name type="scientific">Algoriphagus faecimaris</name>
    <dbReference type="NCBI Taxonomy" id="686796"/>
    <lineage>
        <taxon>Bacteria</taxon>
        <taxon>Pseudomonadati</taxon>
        <taxon>Bacteroidota</taxon>
        <taxon>Cytophagia</taxon>
        <taxon>Cytophagales</taxon>
        <taxon>Cyclobacteriaceae</taxon>
        <taxon>Algoriphagus</taxon>
    </lineage>
</organism>